<keyword evidence="2" id="KW-1133">Transmembrane helix</keyword>
<feature type="compositionally biased region" description="Low complexity" evidence="1">
    <location>
        <begin position="90"/>
        <end position="109"/>
    </location>
</feature>
<dbReference type="Gene3D" id="2.30.30.40">
    <property type="entry name" value="SH3 Domains"/>
    <property type="match status" value="1"/>
</dbReference>
<keyword evidence="4" id="KW-1185">Reference proteome</keyword>
<accession>A0AAD5S7I0</accession>
<dbReference type="EMBL" id="JADGJD010001051">
    <property type="protein sequence ID" value="KAJ3046979.1"/>
    <property type="molecule type" value="Genomic_DNA"/>
</dbReference>
<organism evidence="3 4">
    <name type="scientific">Rhizophlyctis rosea</name>
    <dbReference type="NCBI Taxonomy" id="64517"/>
    <lineage>
        <taxon>Eukaryota</taxon>
        <taxon>Fungi</taxon>
        <taxon>Fungi incertae sedis</taxon>
        <taxon>Chytridiomycota</taxon>
        <taxon>Chytridiomycota incertae sedis</taxon>
        <taxon>Chytridiomycetes</taxon>
        <taxon>Rhizophlyctidales</taxon>
        <taxon>Rhizophlyctidaceae</taxon>
        <taxon>Rhizophlyctis</taxon>
    </lineage>
</organism>
<feature type="compositionally biased region" description="Polar residues" evidence="1">
    <location>
        <begin position="117"/>
        <end position="132"/>
    </location>
</feature>
<evidence type="ECO:0000313" key="3">
    <source>
        <dbReference type="EMBL" id="KAJ3046979.1"/>
    </source>
</evidence>
<name>A0AAD5S7I0_9FUNG</name>
<feature type="region of interest" description="Disordered" evidence="1">
    <location>
        <begin position="88"/>
        <end position="140"/>
    </location>
</feature>
<evidence type="ECO:0008006" key="5">
    <source>
        <dbReference type="Google" id="ProtNLM"/>
    </source>
</evidence>
<gene>
    <name evidence="3" type="ORF">HK097_000350</name>
</gene>
<dbReference type="InterPro" id="IPR036028">
    <property type="entry name" value="SH3-like_dom_sf"/>
</dbReference>
<protein>
    <recommendedName>
        <fullName evidence="5">SH3 domain-containing protein</fullName>
    </recommendedName>
</protein>
<sequence length="316" mass="33800">MALTTAGSIGIAISSALLLLFAIYLLIRTNRSRKAKRIAEISDVESPPRTSTHKRSITLKRTSKLPPYEGPASKSLIQFGNGEDYELQQPRARSASGPGGSRPSSKASSHGGLSLSDVPTRTTSLNSGSENGTAIIMPQLSGTESAVEAYRRRTPDELTLKLGDPLSIYKTYSDGWAMGMNWRTGLSGCFPLVAVYPEAATIFPPSGVDDPPKDILKAPSIESKPHSAPHSYAGIPTNTPLAPPPWKGGRPLHLKEPSPRSSFEALQALLQTSAQAESAIQEEARREVAAEGISQPVDAHAKIKSKKMRVVRTVAN</sequence>
<keyword evidence="2" id="KW-0812">Transmembrane</keyword>
<reference evidence="3" key="1">
    <citation type="submission" date="2020-05" db="EMBL/GenBank/DDBJ databases">
        <title>Phylogenomic resolution of chytrid fungi.</title>
        <authorList>
            <person name="Stajich J.E."/>
            <person name="Amses K."/>
            <person name="Simmons R."/>
            <person name="Seto K."/>
            <person name="Myers J."/>
            <person name="Bonds A."/>
            <person name="Quandt C.A."/>
            <person name="Barry K."/>
            <person name="Liu P."/>
            <person name="Grigoriev I."/>
            <person name="Longcore J.E."/>
            <person name="James T.Y."/>
        </authorList>
    </citation>
    <scope>NUCLEOTIDE SEQUENCE</scope>
    <source>
        <strain evidence="3">JEL0318</strain>
    </source>
</reference>
<keyword evidence="2" id="KW-0472">Membrane</keyword>
<dbReference type="AlphaFoldDB" id="A0AAD5S7I0"/>
<evidence type="ECO:0000256" key="2">
    <source>
        <dbReference type="SAM" id="Phobius"/>
    </source>
</evidence>
<feature type="region of interest" description="Disordered" evidence="1">
    <location>
        <begin position="42"/>
        <end position="73"/>
    </location>
</feature>
<dbReference type="Proteomes" id="UP001212841">
    <property type="component" value="Unassembled WGS sequence"/>
</dbReference>
<proteinExistence type="predicted"/>
<evidence type="ECO:0000313" key="4">
    <source>
        <dbReference type="Proteomes" id="UP001212841"/>
    </source>
</evidence>
<feature type="transmembrane region" description="Helical" evidence="2">
    <location>
        <begin position="6"/>
        <end position="27"/>
    </location>
</feature>
<dbReference type="SUPFAM" id="SSF50044">
    <property type="entry name" value="SH3-domain"/>
    <property type="match status" value="1"/>
</dbReference>
<comment type="caution">
    <text evidence="3">The sequence shown here is derived from an EMBL/GenBank/DDBJ whole genome shotgun (WGS) entry which is preliminary data.</text>
</comment>
<evidence type="ECO:0000256" key="1">
    <source>
        <dbReference type="SAM" id="MobiDB-lite"/>
    </source>
</evidence>
<feature type="compositionally biased region" description="Basic residues" evidence="1">
    <location>
        <begin position="51"/>
        <end position="63"/>
    </location>
</feature>